<evidence type="ECO:0000313" key="1">
    <source>
        <dbReference type="EMBL" id="MDI6450084.1"/>
    </source>
</evidence>
<accession>A0AAW6U328</accession>
<comment type="caution">
    <text evidence="1">The sequence shown here is derived from an EMBL/GenBank/DDBJ whole genome shotgun (WGS) entry which is preliminary data.</text>
</comment>
<sequence length="230" mass="24105">MARRRYQTFTYREAVFRICCEAFDAVTHEIVRQRQILEDYIRRHPAFGASFEPVELLPEAPEVARRMAQAARAVGVGPMAAVAGAMAQWAAEAGLKAGAAEAIVDNGGDIYLQAAGPVIVGLHAGMGKPANRLAFSLQPADTPVAICSSSGRMGHSTSLGQCDLATVVARDAALADAAATLAANLVRTVEDVDAALEHIVAIDGIDGLVVVKDDRVGLAGHLALLVRLPS</sequence>
<dbReference type="InterPro" id="IPR003374">
    <property type="entry name" value="ApbE-like_sf"/>
</dbReference>
<gene>
    <name evidence="1" type="ORF">QJ522_13580</name>
</gene>
<keyword evidence="2" id="KW-1185">Reference proteome</keyword>
<dbReference type="EMBL" id="JASCXX010000016">
    <property type="protein sequence ID" value="MDI6450084.1"/>
    <property type="molecule type" value="Genomic_DNA"/>
</dbReference>
<reference evidence="1" key="1">
    <citation type="submission" date="2023-05" db="EMBL/GenBank/DDBJ databases">
        <title>Anaerotaeda fermentans gen. nov., sp. nov., a novel anaerobic planctomycete of the new family within the order Sedimentisphaerales isolated from Taman Peninsula, Russia.</title>
        <authorList>
            <person name="Khomyakova M.A."/>
            <person name="Merkel A.Y."/>
            <person name="Slobodkin A.I."/>
        </authorList>
    </citation>
    <scope>NUCLEOTIDE SEQUENCE</scope>
    <source>
        <strain evidence="1">M17dextr</strain>
    </source>
</reference>
<name>A0AAW6U328_9BACT</name>
<dbReference type="Proteomes" id="UP001431776">
    <property type="component" value="Unassembled WGS sequence"/>
</dbReference>
<dbReference type="RefSeq" id="WP_349245493.1">
    <property type="nucleotide sequence ID" value="NZ_JASCXX010000016.1"/>
</dbReference>
<protein>
    <submittedName>
        <fullName evidence="1">UPF0280 family protein</fullName>
    </submittedName>
</protein>
<dbReference type="Gene3D" id="3.10.520.10">
    <property type="entry name" value="ApbE-like domains"/>
    <property type="match status" value="1"/>
</dbReference>
<dbReference type="InterPro" id="IPR007183">
    <property type="entry name" value="UPF0280"/>
</dbReference>
<organism evidence="1 2">
    <name type="scientific">Anaerobaca lacustris</name>
    <dbReference type="NCBI Taxonomy" id="3044600"/>
    <lineage>
        <taxon>Bacteria</taxon>
        <taxon>Pseudomonadati</taxon>
        <taxon>Planctomycetota</taxon>
        <taxon>Phycisphaerae</taxon>
        <taxon>Sedimentisphaerales</taxon>
        <taxon>Anaerobacaceae</taxon>
        <taxon>Anaerobaca</taxon>
    </lineage>
</organism>
<dbReference type="AlphaFoldDB" id="A0AAW6U328"/>
<dbReference type="PIRSF" id="PIRSF006421">
    <property type="entry name" value="UCP006421"/>
    <property type="match status" value="1"/>
</dbReference>
<evidence type="ECO:0000313" key="2">
    <source>
        <dbReference type="Proteomes" id="UP001431776"/>
    </source>
</evidence>
<dbReference type="SUPFAM" id="SSF143631">
    <property type="entry name" value="ApbE-like"/>
    <property type="match status" value="1"/>
</dbReference>
<proteinExistence type="predicted"/>